<sequence length="880" mass="100116">MEDPNGGSTNAEPESLSESDVPLTLQTHSKETKTAEPAGSLENQVQELKRKLKTSEAGLENARNWAAKADAAAGALEDKFVAAEETAKDALRKASELSKANEAAHRTADELKESERKAREQEIKVTVLQGNVKELTNLVQAKEDGKAELLQSLSSAEGRAADAEEKLKKLVDLYQTEKNASIKNEQKLEQQETKLRELEADLVETKKALEELKVGLKNAVQRAEDHEGTAKLHQNEANRLLEKSKELELFVETAKLKEDHAKDLVKSLQTELDDLTIKALSNANTEKTLKETQECVAKLEKSLSIEQAKAAELQQKLHTTAVKVSEHESTLSVHEKNADQFQNKIVHLEKALATSEEILRHKEDTIISLQIDIKEAKVSILEKEESLKELELRSSELQKNLQKWKNDAQSRNQDLEERLIYSTAKAKELEESVSHFQAQAKGTDEKLAEVEQLLQSSMEMQADQQKNLKTIEEAASQHQEKAKISSKRAVELEDTLASMRIQAKDAFKRGDELEEKLKAAEERCTYHENAGKELRNKVLEHEQRLEMSHRKEEELKENLKAGQELFAEHKIHAQHLSARSLELEELHKASAMKMTDMELLLKGAQVKHLDLESNLKHMEQKVAHYESNEKQLTDKLHELDHLVVVSKAKVKESSDKSSFAERLLSDLQEIHKNTEAEAKDLKEQLLFFQEQLKEQKAVNETREQEKQEFAFQLETAKKSSIEFRTKFEKEMQQLPSQEQVQELKETIKSLDHRLKLEQEEKLNLQKVSKDLQEADMKKTDLIAELKSEVQKLNESEHTSSIESIAARELDGDSFSHIGKLRKRKGKSEDSVSTSEVENHDINLKRRESTASSNHQLLWVVFSISVAAFFFGVWTTRKIYL</sequence>
<evidence type="ECO:0000313" key="2">
    <source>
        <dbReference type="Proteomes" id="UP001162992"/>
    </source>
</evidence>
<accession>A0ACC2EH24</accession>
<protein>
    <submittedName>
        <fullName evidence="1">Uncharacterized protein</fullName>
    </submittedName>
</protein>
<comment type="caution">
    <text evidence="1">The sequence shown here is derived from an EMBL/GenBank/DDBJ whole genome shotgun (WGS) entry which is preliminary data.</text>
</comment>
<name>A0ACC2EH24_DIPCM</name>
<dbReference type="Proteomes" id="UP001162992">
    <property type="component" value="Chromosome 2"/>
</dbReference>
<keyword evidence="2" id="KW-1185">Reference proteome</keyword>
<evidence type="ECO:0000313" key="1">
    <source>
        <dbReference type="EMBL" id="KAJ7565874.1"/>
    </source>
</evidence>
<gene>
    <name evidence="1" type="ORF">O6H91_02G078900</name>
</gene>
<proteinExistence type="predicted"/>
<reference evidence="2" key="1">
    <citation type="journal article" date="2024" name="Proc. Natl. Acad. Sci. U.S.A.">
        <title>Extraordinary preservation of gene collinearity over three hundred million years revealed in homosporous lycophytes.</title>
        <authorList>
            <person name="Li C."/>
            <person name="Wickell D."/>
            <person name="Kuo L.Y."/>
            <person name="Chen X."/>
            <person name="Nie B."/>
            <person name="Liao X."/>
            <person name="Peng D."/>
            <person name="Ji J."/>
            <person name="Jenkins J."/>
            <person name="Williams M."/>
            <person name="Shu S."/>
            <person name="Plott C."/>
            <person name="Barry K."/>
            <person name="Rajasekar S."/>
            <person name="Grimwood J."/>
            <person name="Han X."/>
            <person name="Sun S."/>
            <person name="Hou Z."/>
            <person name="He W."/>
            <person name="Dai G."/>
            <person name="Sun C."/>
            <person name="Schmutz J."/>
            <person name="Leebens-Mack J.H."/>
            <person name="Li F.W."/>
            <person name="Wang L."/>
        </authorList>
    </citation>
    <scope>NUCLEOTIDE SEQUENCE [LARGE SCALE GENOMIC DNA]</scope>
    <source>
        <strain evidence="2">cv. PW_Plant_1</strain>
    </source>
</reference>
<organism evidence="1 2">
    <name type="scientific">Diphasiastrum complanatum</name>
    <name type="common">Issler's clubmoss</name>
    <name type="synonym">Lycopodium complanatum</name>
    <dbReference type="NCBI Taxonomy" id="34168"/>
    <lineage>
        <taxon>Eukaryota</taxon>
        <taxon>Viridiplantae</taxon>
        <taxon>Streptophyta</taxon>
        <taxon>Embryophyta</taxon>
        <taxon>Tracheophyta</taxon>
        <taxon>Lycopodiopsida</taxon>
        <taxon>Lycopodiales</taxon>
        <taxon>Lycopodiaceae</taxon>
        <taxon>Lycopodioideae</taxon>
        <taxon>Diphasiastrum</taxon>
    </lineage>
</organism>
<dbReference type="EMBL" id="CM055093">
    <property type="protein sequence ID" value="KAJ7565874.1"/>
    <property type="molecule type" value="Genomic_DNA"/>
</dbReference>